<name>A0A1Y1WY90_9FUNG</name>
<dbReference type="Proteomes" id="UP000193944">
    <property type="component" value="Unassembled WGS sequence"/>
</dbReference>
<protein>
    <submittedName>
        <fullName evidence="2">Uncharacterized protein</fullName>
    </submittedName>
</protein>
<dbReference type="AlphaFoldDB" id="A0A1Y1WY90"/>
<reference evidence="2 3" key="2">
    <citation type="submission" date="2016-08" db="EMBL/GenBank/DDBJ databases">
        <title>Pervasive Adenine N6-methylation of Active Genes in Fungi.</title>
        <authorList>
            <consortium name="DOE Joint Genome Institute"/>
            <person name="Mondo S.J."/>
            <person name="Dannebaum R.O."/>
            <person name="Kuo R.C."/>
            <person name="Labutti K."/>
            <person name="Haridas S."/>
            <person name="Kuo A."/>
            <person name="Salamov A."/>
            <person name="Ahrendt S.R."/>
            <person name="Lipzen A."/>
            <person name="Sullivan W."/>
            <person name="Andreopoulos W.B."/>
            <person name="Clum A."/>
            <person name="Lindquist E."/>
            <person name="Daum C."/>
            <person name="Ramamoorthy G.K."/>
            <person name="Gryganskyi A."/>
            <person name="Culley D."/>
            <person name="Magnuson J.K."/>
            <person name="James T.Y."/>
            <person name="O'Malley M.A."/>
            <person name="Stajich J.E."/>
            <person name="Spatafora J.W."/>
            <person name="Visel A."/>
            <person name="Grigoriev I.V."/>
        </authorList>
    </citation>
    <scope>NUCLEOTIDE SEQUENCE [LARGE SCALE GENOMIC DNA]</scope>
    <source>
        <strain evidence="2 3">S4</strain>
    </source>
</reference>
<organism evidence="2 3">
    <name type="scientific">Anaeromyces robustus</name>
    <dbReference type="NCBI Taxonomy" id="1754192"/>
    <lineage>
        <taxon>Eukaryota</taxon>
        <taxon>Fungi</taxon>
        <taxon>Fungi incertae sedis</taxon>
        <taxon>Chytridiomycota</taxon>
        <taxon>Chytridiomycota incertae sedis</taxon>
        <taxon>Neocallimastigomycetes</taxon>
        <taxon>Neocallimastigales</taxon>
        <taxon>Neocallimastigaceae</taxon>
        <taxon>Anaeromyces</taxon>
    </lineage>
</organism>
<proteinExistence type="predicted"/>
<dbReference type="EMBL" id="MCFG01000211">
    <property type="protein sequence ID" value="ORX78412.1"/>
    <property type="molecule type" value="Genomic_DNA"/>
</dbReference>
<reference evidence="2 3" key="1">
    <citation type="submission" date="2016-08" db="EMBL/GenBank/DDBJ databases">
        <title>A Parts List for Fungal Cellulosomes Revealed by Comparative Genomics.</title>
        <authorList>
            <consortium name="DOE Joint Genome Institute"/>
            <person name="Haitjema C.H."/>
            <person name="Gilmore S.P."/>
            <person name="Henske J.K."/>
            <person name="Solomon K.V."/>
            <person name="De Groot R."/>
            <person name="Kuo A."/>
            <person name="Mondo S.J."/>
            <person name="Salamov A.A."/>
            <person name="Labutti K."/>
            <person name="Zhao Z."/>
            <person name="Chiniquy J."/>
            <person name="Barry K."/>
            <person name="Brewer H.M."/>
            <person name="Purvine S.O."/>
            <person name="Wright A.T."/>
            <person name="Boxma B."/>
            <person name="Van Alen T."/>
            <person name="Hackstein J.H."/>
            <person name="Baker S.E."/>
            <person name="Grigoriev I.V."/>
            <person name="O'Malley M.A."/>
        </authorList>
    </citation>
    <scope>NUCLEOTIDE SEQUENCE [LARGE SCALE GENOMIC DNA]</scope>
    <source>
        <strain evidence="2 3">S4</strain>
    </source>
</reference>
<evidence type="ECO:0000313" key="3">
    <source>
        <dbReference type="Proteomes" id="UP000193944"/>
    </source>
</evidence>
<feature type="signal peptide" evidence="1">
    <location>
        <begin position="1"/>
        <end position="19"/>
    </location>
</feature>
<evidence type="ECO:0000256" key="1">
    <source>
        <dbReference type="SAM" id="SignalP"/>
    </source>
</evidence>
<keyword evidence="3" id="KW-1185">Reference proteome</keyword>
<gene>
    <name evidence="2" type="ORF">BCR32DRAFT_328553</name>
</gene>
<feature type="non-terminal residue" evidence="2">
    <location>
        <position position="177"/>
    </location>
</feature>
<keyword evidence="1" id="KW-0732">Signal</keyword>
<feature type="chain" id="PRO_5012349975" evidence="1">
    <location>
        <begin position="20"/>
        <end position="177"/>
    </location>
</feature>
<accession>A0A1Y1WY90</accession>
<evidence type="ECO:0000313" key="2">
    <source>
        <dbReference type="EMBL" id="ORX78412.1"/>
    </source>
</evidence>
<comment type="caution">
    <text evidence="2">The sequence shown here is derived from an EMBL/GenBank/DDBJ whole genome shotgun (WGS) entry which is preliminary data.</text>
</comment>
<sequence>MRFLNLILAIVGLAYCVFGKAIVNNKGSTIDVDNLLSTWTVFAKNLGIPIQYVIDDVNMIKNDPSYDISDSLFIKSFISKSSKENVSSKSMKTNMNNSKINTITDHMCCVCFISPCPCQCVDGTNLNDKELKCFKKVYHTTDEEYIKMIIKKMKNSDIYDVLSNKLYIMYLKCLVES</sequence>